<evidence type="ECO:0000313" key="5">
    <source>
        <dbReference type="Proteomes" id="UP001296873"/>
    </source>
</evidence>
<feature type="transmembrane region" description="Helical" evidence="1">
    <location>
        <begin position="61"/>
        <end position="83"/>
    </location>
</feature>
<evidence type="ECO:0000259" key="3">
    <source>
        <dbReference type="Pfam" id="PF13709"/>
    </source>
</evidence>
<protein>
    <recommendedName>
        <fullName evidence="6">DUF4159 domain-containing protein</fullName>
    </recommendedName>
</protein>
<feature type="transmembrane region" description="Helical" evidence="1">
    <location>
        <begin position="12"/>
        <end position="30"/>
    </location>
</feature>
<feature type="transmembrane region" description="Helical" evidence="1">
    <location>
        <begin position="626"/>
        <end position="649"/>
    </location>
</feature>
<evidence type="ECO:0000313" key="4">
    <source>
        <dbReference type="EMBL" id="MBK1668765.1"/>
    </source>
</evidence>
<reference evidence="4 5" key="1">
    <citation type="journal article" date="2020" name="Microorganisms">
        <title>Osmotic Adaptation and Compatible Solute Biosynthesis of Phototrophic Bacteria as Revealed from Genome Analyses.</title>
        <authorList>
            <person name="Imhoff J.F."/>
            <person name="Rahn T."/>
            <person name="Kunzel S."/>
            <person name="Keller A."/>
            <person name="Neulinger S.C."/>
        </authorList>
    </citation>
    <scope>NUCLEOTIDE SEQUENCE [LARGE SCALE GENOMIC DNA]</scope>
    <source>
        <strain evidence="4 5">DSM 9895</strain>
    </source>
</reference>
<keyword evidence="1" id="KW-1133">Transmembrane helix</keyword>
<feature type="domain" description="DUF4159" evidence="3">
    <location>
        <begin position="705"/>
        <end position="915"/>
    </location>
</feature>
<organism evidence="4 5">
    <name type="scientific">Rhodovibrio sodomensis</name>
    <dbReference type="NCBI Taxonomy" id="1088"/>
    <lineage>
        <taxon>Bacteria</taxon>
        <taxon>Pseudomonadati</taxon>
        <taxon>Pseudomonadota</taxon>
        <taxon>Alphaproteobacteria</taxon>
        <taxon>Rhodospirillales</taxon>
        <taxon>Rhodovibrionaceae</taxon>
        <taxon>Rhodovibrio</taxon>
    </lineage>
</organism>
<evidence type="ECO:0000256" key="1">
    <source>
        <dbReference type="SAM" id="Phobius"/>
    </source>
</evidence>
<dbReference type="NCBIfam" id="TIGR02226">
    <property type="entry name" value="two_anch"/>
    <property type="match status" value="1"/>
</dbReference>
<proteinExistence type="predicted"/>
<dbReference type="PANTHER" id="PTHR37464:SF1">
    <property type="entry name" value="BLL2463 PROTEIN"/>
    <property type="match status" value="1"/>
</dbReference>
<dbReference type="RefSeq" id="WP_200341085.1">
    <property type="nucleotide sequence ID" value="NZ_NRRL01000030.1"/>
</dbReference>
<comment type="caution">
    <text evidence="4">The sequence shown here is derived from an EMBL/GenBank/DDBJ whole genome shotgun (WGS) entry which is preliminary data.</text>
</comment>
<name>A0ABS1DHA0_9PROT</name>
<evidence type="ECO:0000259" key="2">
    <source>
        <dbReference type="Pfam" id="PF07584"/>
    </source>
</evidence>
<dbReference type="Proteomes" id="UP001296873">
    <property type="component" value="Unassembled WGS sequence"/>
</dbReference>
<dbReference type="PANTHER" id="PTHR37464">
    <property type="entry name" value="BLL2463 PROTEIN"/>
    <property type="match status" value="1"/>
</dbReference>
<feature type="domain" description="Aerotolerance regulator N-terminal" evidence="2">
    <location>
        <begin position="8"/>
        <end position="81"/>
    </location>
</feature>
<keyword evidence="1" id="KW-0472">Membrane</keyword>
<dbReference type="Pfam" id="PF13709">
    <property type="entry name" value="DUF4159"/>
    <property type="match status" value="1"/>
</dbReference>
<dbReference type="InterPro" id="IPR024163">
    <property type="entry name" value="Aerotolerance_reg_N"/>
</dbReference>
<feature type="transmembrane region" description="Helical" evidence="1">
    <location>
        <begin position="661"/>
        <end position="679"/>
    </location>
</feature>
<gene>
    <name evidence="4" type="ORF">CKO28_12065</name>
</gene>
<dbReference type="CDD" id="cd03143">
    <property type="entry name" value="A4_beta-galactosidase_middle_domain"/>
    <property type="match status" value="1"/>
</dbReference>
<keyword evidence="5" id="KW-1185">Reference proteome</keyword>
<dbReference type="Gene3D" id="3.40.50.880">
    <property type="match status" value="1"/>
</dbReference>
<sequence length="935" mass="99683">MAALGSLAFAQPWLLLALLALPALWFLLRVTPPAPKTQRFPAIRLLLGLAPTEETPARTPWWLLLLRLLAAALVIVGLAGPVMHPATQLSGSGPLVLVIDNGWASAKTWSERMQVAEAQLDRAAREQRRVRLLTTAPARPDAPLAASDLLRPERARERIRALQPHPWPSDYAAARSVVEDLQIDGSAHVVWLNDGLQTPETEALASRLQRLGRLELMRPEPADLPVSVLPPSRSGTDLKVQVRRAAARGQTARTVIASDERGRLVATAEASFDDGSRVATATFELPLELRNRITRVGVQGENTAASVALLDSRWQRRPVGLVTESAQADAQPLLSEVYYLERALAPYAEVTRGNLSELLAQDRAMIVLSDRGALRADLRNQARAWVERGGVLLRFAGPKLARELTGPEARAGEGTPLLPVRLRRGGRALSGTMSWGSPPKLADFPADSPFAGLSVPDELTIERQVLAQPSLELGEKTWARLADGTPLVTADQRGDGWVVLVHTTANAQWSNLPLSGLFVQMLRRIVSVGEGVAETADTGPLPPSSVLDGFGQLGPAPASVQALSTQALETNAISAAHPPGLYGLEGQRRAHNLGPAVGDARPLTALPAGVEVSGFQAEPEQRFGPWLLVAALVLLLIDLGIALLLRGLFGPAGGDGMGRRAARAAGGGAAAILLAVALAPAPALAQSGGGDAPESYALKATLDTRLAYVVTGVDRVDRISEQGLRGLSRTLTARTSIEPAAPLPVRLDEHPLAFFPLLYWPVTDQQAPLSTRVERKVNDYLANGGTILFDLRDPTPGVNLGGGLSGAGQALRALTRNLDIPPLKPVPPEHVLTKAFYLLNDFPGRYDGGQLWVEDTSAGGGDGDNVASVLVGYNDYAGAWAIDQAGRARFAVTPGGERQREMAFRVGVNLVMYAMTGNYKADQVHIPAILERLGQ</sequence>
<dbReference type="SUPFAM" id="SSF52317">
    <property type="entry name" value="Class I glutamine amidotransferase-like"/>
    <property type="match status" value="1"/>
</dbReference>
<accession>A0ABS1DHA0</accession>
<evidence type="ECO:0008006" key="6">
    <source>
        <dbReference type="Google" id="ProtNLM"/>
    </source>
</evidence>
<dbReference type="InterPro" id="IPR011933">
    <property type="entry name" value="Double_TM_dom"/>
</dbReference>
<dbReference type="InterPro" id="IPR029062">
    <property type="entry name" value="Class_I_gatase-like"/>
</dbReference>
<dbReference type="InterPro" id="IPR025297">
    <property type="entry name" value="DUF4159"/>
</dbReference>
<dbReference type="Pfam" id="PF07584">
    <property type="entry name" value="BatA"/>
    <property type="match status" value="1"/>
</dbReference>
<dbReference type="EMBL" id="NRRL01000030">
    <property type="protein sequence ID" value="MBK1668765.1"/>
    <property type="molecule type" value="Genomic_DNA"/>
</dbReference>
<keyword evidence="1" id="KW-0812">Transmembrane</keyword>
<dbReference type="Gene3D" id="3.40.50.12140">
    <property type="entry name" value="Domain of unknown function DUF4159"/>
    <property type="match status" value="1"/>
</dbReference>